<feature type="compositionally biased region" description="Basic residues" evidence="1">
    <location>
        <begin position="44"/>
        <end position="60"/>
    </location>
</feature>
<proteinExistence type="predicted"/>
<organism evidence="2 3">
    <name type="scientific">Prorocentrum cordatum</name>
    <dbReference type="NCBI Taxonomy" id="2364126"/>
    <lineage>
        <taxon>Eukaryota</taxon>
        <taxon>Sar</taxon>
        <taxon>Alveolata</taxon>
        <taxon>Dinophyceae</taxon>
        <taxon>Prorocentrales</taxon>
        <taxon>Prorocentraceae</taxon>
        <taxon>Prorocentrum</taxon>
    </lineage>
</organism>
<evidence type="ECO:0000313" key="3">
    <source>
        <dbReference type="Proteomes" id="UP001189429"/>
    </source>
</evidence>
<evidence type="ECO:0000256" key="1">
    <source>
        <dbReference type="SAM" id="MobiDB-lite"/>
    </source>
</evidence>
<evidence type="ECO:0000313" key="2">
    <source>
        <dbReference type="EMBL" id="CAK0873774.1"/>
    </source>
</evidence>
<comment type="caution">
    <text evidence="2">The sequence shown here is derived from an EMBL/GenBank/DDBJ whole genome shotgun (WGS) entry which is preliminary data.</text>
</comment>
<accession>A0ABN9VNH7</accession>
<feature type="non-terminal residue" evidence="2">
    <location>
        <position position="134"/>
    </location>
</feature>
<dbReference type="EMBL" id="CAUYUJ010017317">
    <property type="protein sequence ID" value="CAK0873774.1"/>
    <property type="molecule type" value="Genomic_DNA"/>
</dbReference>
<reference evidence="2" key="1">
    <citation type="submission" date="2023-10" db="EMBL/GenBank/DDBJ databases">
        <authorList>
            <person name="Chen Y."/>
            <person name="Shah S."/>
            <person name="Dougan E. K."/>
            <person name="Thang M."/>
            <person name="Chan C."/>
        </authorList>
    </citation>
    <scope>NUCLEOTIDE SEQUENCE [LARGE SCALE GENOMIC DNA]</scope>
</reference>
<protein>
    <submittedName>
        <fullName evidence="2">Uncharacterized protein</fullName>
    </submittedName>
</protein>
<sequence>MQPLTSEEELACSCQAPAEPGDHVPHARGVGKSDCATPRAYPTRTRRGASRTLRPGRRLRDRGFAFDSEEQPDQRHFSGSGRPSPEWRAELARSMERVFDKIFAAAVEYKLEVIVLARFGAGAFSVNYPGHIYE</sequence>
<gene>
    <name evidence="2" type="ORF">PCOR1329_LOCUS58876</name>
</gene>
<feature type="region of interest" description="Disordered" evidence="1">
    <location>
        <begin position="17"/>
        <end position="85"/>
    </location>
</feature>
<keyword evidence="3" id="KW-1185">Reference proteome</keyword>
<name>A0ABN9VNH7_9DINO</name>
<dbReference type="Proteomes" id="UP001189429">
    <property type="component" value="Unassembled WGS sequence"/>
</dbReference>